<keyword evidence="2" id="KW-1185">Reference proteome</keyword>
<organism evidence="1 2">
    <name type="scientific">Kipferlia bialata</name>
    <dbReference type="NCBI Taxonomy" id="797122"/>
    <lineage>
        <taxon>Eukaryota</taxon>
        <taxon>Metamonada</taxon>
        <taxon>Carpediemonas-like organisms</taxon>
        <taxon>Kipferlia</taxon>
    </lineage>
</organism>
<evidence type="ECO:0000313" key="2">
    <source>
        <dbReference type="Proteomes" id="UP000265618"/>
    </source>
</evidence>
<dbReference type="Proteomes" id="UP000265618">
    <property type="component" value="Unassembled WGS sequence"/>
</dbReference>
<gene>
    <name evidence="1" type="ORF">KIPB_011540</name>
</gene>
<sequence>AVFRGSQPELAGDYLAQVHRIISATQGLSSTHPLRMQYLLDRALYDMHMQKFKKAGTVLTELLSIQKTLHKEHPTDSRVCAALARTHVLLASVESGLHRPALSVKHLRHSVTLYTMSGMDQEAAHSKLKLANC</sequence>
<protein>
    <submittedName>
        <fullName evidence="1">Uncharacterized protein</fullName>
    </submittedName>
</protein>
<reference evidence="1 2" key="1">
    <citation type="journal article" date="2018" name="PLoS ONE">
        <title>The draft genome of Kipferlia bialata reveals reductive genome evolution in fornicate parasites.</title>
        <authorList>
            <person name="Tanifuji G."/>
            <person name="Takabayashi S."/>
            <person name="Kume K."/>
            <person name="Takagi M."/>
            <person name="Nakayama T."/>
            <person name="Kamikawa R."/>
            <person name="Inagaki Y."/>
            <person name="Hashimoto T."/>
        </authorList>
    </citation>
    <scope>NUCLEOTIDE SEQUENCE [LARGE SCALE GENOMIC DNA]</scope>
    <source>
        <strain evidence="1">NY0173</strain>
    </source>
</reference>
<dbReference type="EMBL" id="BDIP01004727">
    <property type="protein sequence ID" value="GIQ89137.1"/>
    <property type="molecule type" value="Genomic_DNA"/>
</dbReference>
<name>A0A9K3D6N7_9EUKA</name>
<comment type="caution">
    <text evidence="1">The sequence shown here is derived from an EMBL/GenBank/DDBJ whole genome shotgun (WGS) entry which is preliminary data.</text>
</comment>
<feature type="non-terminal residue" evidence="1">
    <location>
        <position position="1"/>
    </location>
</feature>
<dbReference type="AlphaFoldDB" id="A0A9K3D6N7"/>
<proteinExistence type="predicted"/>
<evidence type="ECO:0000313" key="1">
    <source>
        <dbReference type="EMBL" id="GIQ89137.1"/>
    </source>
</evidence>
<accession>A0A9K3D6N7</accession>